<accession>A0ABV0IR60</accession>
<dbReference type="EMBL" id="JBDXMI010000001">
    <property type="protein sequence ID" value="MEO9383778.1"/>
    <property type="molecule type" value="Genomic_DNA"/>
</dbReference>
<sequence>MPKTMRANAARHPFRRLAWPFPYREDSDAHPQPGPGIGYPLRPPSVFNRRVRKTGLLLSEEAKVFHAADRARISFERLRKDGKRRFLSGASMLSRHQQSWGVEQWAAYLKDKEIPVLLATRDMFQSLKSQGKDAPEFSPRELAEFVHDDPYLAVKLLIEAERHRSRRLGKETTTQLATILQLGSDELYSLIAGSPVVHVDHPGWQAAVSTAVLASSIARAWSNFRSDASPEEISLATLLSETGELLLWHFAPELPTGAIAEFESGRANRTGLAQLNSAGFTFRQLTLVLADVWQLPQMISQLIRGVDRPRTHIAQIAIDCARHLMQNPDNPALPSDIGNISQHIPGVAKEKLISVLPISDEQKTHILAGLSEK</sequence>
<dbReference type="Gene3D" id="1.10.3210.10">
    <property type="entry name" value="Hypothetical protein af1432"/>
    <property type="match status" value="1"/>
</dbReference>
<evidence type="ECO:0000313" key="2">
    <source>
        <dbReference type="EMBL" id="MEO9383778.1"/>
    </source>
</evidence>
<dbReference type="PANTHER" id="PTHR33525:SF3">
    <property type="entry name" value="RIBONUCLEASE Y"/>
    <property type="match status" value="1"/>
</dbReference>
<evidence type="ECO:0000313" key="3">
    <source>
        <dbReference type="Proteomes" id="UP001462502"/>
    </source>
</evidence>
<dbReference type="PANTHER" id="PTHR33525">
    <property type="match status" value="1"/>
</dbReference>
<dbReference type="Pfam" id="PF08668">
    <property type="entry name" value="HDOD"/>
    <property type="match status" value="1"/>
</dbReference>
<reference evidence="2 3" key="1">
    <citation type="submission" date="2024-05" db="EMBL/GenBank/DDBJ databases">
        <authorList>
            <person name="De Oliveira J.P."/>
            <person name="Noriler S.A."/>
            <person name="De Oliveira A.G."/>
            <person name="Sipoli D.S."/>
        </authorList>
    </citation>
    <scope>NUCLEOTIDE SEQUENCE [LARGE SCALE GENOMIC DNA]</scope>
    <source>
        <strain evidence="2 3">LABIM192</strain>
    </source>
</reference>
<dbReference type="SUPFAM" id="SSF109604">
    <property type="entry name" value="HD-domain/PDEase-like"/>
    <property type="match status" value="1"/>
</dbReference>
<dbReference type="Proteomes" id="UP001462502">
    <property type="component" value="Unassembled WGS sequence"/>
</dbReference>
<comment type="caution">
    <text evidence="2">The sequence shown here is derived from an EMBL/GenBank/DDBJ whole genome shotgun (WGS) entry which is preliminary data.</text>
</comment>
<dbReference type="RefSeq" id="WP_145964056.1">
    <property type="nucleotide sequence ID" value="NZ_CP029495.1"/>
</dbReference>
<organism evidence="2 3">
    <name type="scientific">Chromobacterium phragmitis</name>
    <dbReference type="NCBI Taxonomy" id="2202141"/>
    <lineage>
        <taxon>Bacteria</taxon>
        <taxon>Pseudomonadati</taxon>
        <taxon>Pseudomonadota</taxon>
        <taxon>Betaproteobacteria</taxon>
        <taxon>Neisseriales</taxon>
        <taxon>Chromobacteriaceae</taxon>
        <taxon>Chromobacterium</taxon>
    </lineage>
</organism>
<dbReference type="InterPro" id="IPR052340">
    <property type="entry name" value="RNase_Y/CdgJ"/>
</dbReference>
<proteinExistence type="predicted"/>
<dbReference type="InterPro" id="IPR013976">
    <property type="entry name" value="HDOD"/>
</dbReference>
<feature type="domain" description="HDOD" evidence="1">
    <location>
        <begin position="114"/>
        <end position="309"/>
    </location>
</feature>
<protein>
    <submittedName>
        <fullName evidence="2">HDOD domain-containing protein</fullName>
    </submittedName>
</protein>
<keyword evidence="3" id="KW-1185">Reference proteome</keyword>
<name>A0ABV0IR60_9NEIS</name>
<gene>
    <name evidence="2" type="ORF">ABI908_06550</name>
</gene>
<evidence type="ECO:0000259" key="1">
    <source>
        <dbReference type="PROSITE" id="PS51833"/>
    </source>
</evidence>
<dbReference type="PROSITE" id="PS51833">
    <property type="entry name" value="HDOD"/>
    <property type="match status" value="1"/>
</dbReference>